<evidence type="ECO:0000313" key="3">
    <source>
        <dbReference type="Proteomes" id="UP001303046"/>
    </source>
</evidence>
<feature type="region of interest" description="Disordered" evidence="1">
    <location>
        <begin position="119"/>
        <end position="435"/>
    </location>
</feature>
<reference evidence="2 3" key="1">
    <citation type="submission" date="2023-08" db="EMBL/GenBank/DDBJ databases">
        <title>A Necator americanus chromosomal reference genome.</title>
        <authorList>
            <person name="Ilik V."/>
            <person name="Petrzelkova K.J."/>
            <person name="Pardy F."/>
            <person name="Fuh T."/>
            <person name="Niatou-Singa F.S."/>
            <person name="Gouil Q."/>
            <person name="Baker L."/>
            <person name="Ritchie M.E."/>
            <person name="Jex A.R."/>
            <person name="Gazzola D."/>
            <person name="Li H."/>
            <person name="Toshio Fujiwara R."/>
            <person name="Zhan B."/>
            <person name="Aroian R.V."/>
            <person name="Pafco B."/>
            <person name="Schwarz E.M."/>
        </authorList>
    </citation>
    <scope>NUCLEOTIDE SEQUENCE [LARGE SCALE GENOMIC DNA]</scope>
    <source>
        <strain evidence="2 3">Aroian</strain>
        <tissue evidence="2">Whole animal</tissue>
    </source>
</reference>
<protein>
    <submittedName>
        <fullName evidence="2">Uncharacterized protein</fullName>
    </submittedName>
</protein>
<feature type="compositionally biased region" description="Polar residues" evidence="1">
    <location>
        <begin position="328"/>
        <end position="337"/>
    </location>
</feature>
<evidence type="ECO:0000256" key="1">
    <source>
        <dbReference type="SAM" id="MobiDB-lite"/>
    </source>
</evidence>
<dbReference type="Proteomes" id="UP001303046">
    <property type="component" value="Unassembled WGS sequence"/>
</dbReference>
<gene>
    <name evidence="2" type="primary">Necator_chrII.g6861</name>
    <name evidence="2" type="ORF">RB195_019068</name>
</gene>
<feature type="compositionally biased region" description="Polar residues" evidence="1">
    <location>
        <begin position="142"/>
        <end position="160"/>
    </location>
</feature>
<feature type="compositionally biased region" description="Basic and acidic residues" evidence="1">
    <location>
        <begin position="238"/>
        <end position="254"/>
    </location>
</feature>
<proteinExistence type="predicted"/>
<feature type="compositionally biased region" description="Basic and acidic residues" evidence="1">
    <location>
        <begin position="274"/>
        <end position="285"/>
    </location>
</feature>
<feature type="compositionally biased region" description="Polar residues" evidence="1">
    <location>
        <begin position="345"/>
        <end position="359"/>
    </location>
</feature>
<accession>A0ABR1CDK0</accession>
<keyword evidence="3" id="KW-1185">Reference proteome</keyword>
<dbReference type="EMBL" id="JAVFWL010000002">
    <property type="protein sequence ID" value="KAK6736169.1"/>
    <property type="molecule type" value="Genomic_DNA"/>
</dbReference>
<feature type="compositionally biased region" description="Basic and acidic residues" evidence="1">
    <location>
        <begin position="167"/>
        <end position="177"/>
    </location>
</feature>
<sequence>MGITLSHSHSWYRSSNSVGSGMRLVLCWIGLFTVTYAAPAILSEERIAAILEKLRRANSIGEYAVNTPTGIYPIKDINKNNIRQIFNFGFNDQKARDTAAGQDITEVNRAKVIENKESTVAASSNDATAIKDDKTKGRAVDETTSPESTTDGQKTATEKVQSGEEAQPTKEQQKTAEEQTNQIVPGAPVGEEEEGKEKKEGHHTKEGAAEELAEEHGKSTVEHVQISEAQDEPAFDAAPKDKPQETDVVVKESTSETSSNDGELTTDSNKAAAKAKDSDANHETAAEVAEGNTIDEAAQTTSNDAASTRSEKDVENDGNHSTEKIEGTATSDASSSEPKTDQDAAANSSVDFSKTTSKHAATVEKKTEGQLAADSHTNDNIEGSAESPEDKAENSGLPDDTTVTAADLSTLLTGSDATKDEASAASESTPATVAV</sequence>
<organism evidence="2 3">
    <name type="scientific">Necator americanus</name>
    <name type="common">Human hookworm</name>
    <dbReference type="NCBI Taxonomy" id="51031"/>
    <lineage>
        <taxon>Eukaryota</taxon>
        <taxon>Metazoa</taxon>
        <taxon>Ecdysozoa</taxon>
        <taxon>Nematoda</taxon>
        <taxon>Chromadorea</taxon>
        <taxon>Rhabditida</taxon>
        <taxon>Rhabditina</taxon>
        <taxon>Rhabditomorpha</taxon>
        <taxon>Strongyloidea</taxon>
        <taxon>Ancylostomatidae</taxon>
        <taxon>Bunostominae</taxon>
        <taxon>Necator</taxon>
    </lineage>
</organism>
<evidence type="ECO:0000313" key="2">
    <source>
        <dbReference type="EMBL" id="KAK6736169.1"/>
    </source>
</evidence>
<comment type="caution">
    <text evidence="2">The sequence shown here is derived from an EMBL/GenBank/DDBJ whole genome shotgun (WGS) entry which is preliminary data.</text>
</comment>
<feature type="compositionally biased region" description="Low complexity" evidence="1">
    <location>
        <begin position="423"/>
        <end position="435"/>
    </location>
</feature>
<name>A0ABR1CDK0_NECAM</name>
<feature type="compositionally biased region" description="Basic and acidic residues" evidence="1">
    <location>
        <begin position="129"/>
        <end position="141"/>
    </location>
</feature>
<feature type="compositionally biased region" description="Basic and acidic residues" evidence="1">
    <location>
        <begin position="195"/>
        <end position="221"/>
    </location>
</feature>
<feature type="compositionally biased region" description="Basic and acidic residues" evidence="1">
    <location>
        <begin position="309"/>
        <end position="326"/>
    </location>
</feature>
<feature type="compositionally biased region" description="Polar residues" evidence="1">
    <location>
        <begin position="298"/>
        <end position="308"/>
    </location>
</feature>